<dbReference type="GO" id="GO:0016020">
    <property type="term" value="C:membrane"/>
    <property type="evidence" value="ECO:0007669"/>
    <property type="project" value="TreeGrafter"/>
</dbReference>
<feature type="transmembrane region" description="Helical" evidence="1">
    <location>
        <begin position="12"/>
        <end position="34"/>
    </location>
</feature>
<proteinExistence type="predicted"/>
<dbReference type="AlphaFoldDB" id="A0AAV8HSQ0"/>
<organism evidence="2 3">
    <name type="scientific">Rhynchospora pubera</name>
    <dbReference type="NCBI Taxonomy" id="906938"/>
    <lineage>
        <taxon>Eukaryota</taxon>
        <taxon>Viridiplantae</taxon>
        <taxon>Streptophyta</taxon>
        <taxon>Embryophyta</taxon>
        <taxon>Tracheophyta</taxon>
        <taxon>Spermatophyta</taxon>
        <taxon>Magnoliopsida</taxon>
        <taxon>Liliopsida</taxon>
        <taxon>Poales</taxon>
        <taxon>Cyperaceae</taxon>
        <taxon>Cyperoideae</taxon>
        <taxon>Rhynchosporeae</taxon>
        <taxon>Rhynchospora</taxon>
    </lineage>
</organism>
<feature type="transmembrane region" description="Helical" evidence="1">
    <location>
        <begin position="94"/>
        <end position="117"/>
    </location>
</feature>
<protein>
    <submittedName>
        <fullName evidence="2">Transmembrane protein</fullName>
    </submittedName>
</protein>
<keyword evidence="3" id="KW-1185">Reference proteome</keyword>
<sequence length="384" mass="43784">MSTDTNTLQYWINWRFLLCTVWVLCPMVAAAILIRKYEGPSHGPGVGVVYSDESWRPCFKHLNPAWLLAYRLLSFFFLLFLLFLNFAVDGLDSLFYYTIWTFFLVTLYFAIGSVLSIHGCRQYRRWNGCTERRALIGPDSDRERGTYVPPIIQGIPYPTNSNANSSYGTDQTQKEICFPQVADDRQIAGFWGYLFQIIYQTNAGAVMITDCVFWFVIFPFRAMKDYDFNLVSIKIPHDAFGWNTFCECRLLDRGYYSKQLAISMVQNCILPSFYRHFCNFPVGVPCLCFDVVALPVHGPIITSIPTMVLCSGSTAPAVLCCVSIGYEIETLSLVKVLSSFLPFAQVDADLAWVKRPLCFIHLQDSDISQNLTSQNPYYAHGMKT</sequence>
<evidence type="ECO:0000256" key="1">
    <source>
        <dbReference type="SAM" id="Phobius"/>
    </source>
</evidence>
<reference evidence="2" key="1">
    <citation type="submission" date="2022-08" db="EMBL/GenBank/DDBJ databases">
        <authorList>
            <person name="Marques A."/>
        </authorList>
    </citation>
    <scope>NUCLEOTIDE SEQUENCE</scope>
    <source>
        <strain evidence="2">RhyPub2mFocal</strain>
        <tissue evidence="2">Leaves</tissue>
    </source>
</reference>
<feature type="transmembrane region" description="Helical" evidence="1">
    <location>
        <begin position="65"/>
        <end position="88"/>
    </location>
</feature>
<name>A0AAV8HSQ0_9POAL</name>
<comment type="caution">
    <text evidence="2">The sequence shown here is derived from an EMBL/GenBank/DDBJ whole genome shotgun (WGS) entry which is preliminary data.</text>
</comment>
<evidence type="ECO:0000313" key="2">
    <source>
        <dbReference type="EMBL" id="KAJ4820559.1"/>
    </source>
</evidence>
<evidence type="ECO:0000313" key="3">
    <source>
        <dbReference type="Proteomes" id="UP001140206"/>
    </source>
</evidence>
<gene>
    <name evidence="2" type="ORF">LUZ62_033125</name>
</gene>
<dbReference type="PANTHER" id="PTHR12242:SF9">
    <property type="entry name" value="OS01G0171800 PROTEIN"/>
    <property type="match status" value="1"/>
</dbReference>
<dbReference type="EMBL" id="JAMFTS010000001">
    <property type="protein sequence ID" value="KAJ4820559.1"/>
    <property type="molecule type" value="Genomic_DNA"/>
</dbReference>
<keyword evidence="1" id="KW-0472">Membrane</keyword>
<dbReference type="PANTHER" id="PTHR12242">
    <property type="entry name" value="OS02G0130600 PROTEIN-RELATED"/>
    <property type="match status" value="1"/>
</dbReference>
<accession>A0AAV8HSQ0</accession>
<keyword evidence="1 2" id="KW-0812">Transmembrane</keyword>
<keyword evidence="1" id="KW-1133">Transmembrane helix</keyword>
<dbReference type="Proteomes" id="UP001140206">
    <property type="component" value="Chromosome 1"/>
</dbReference>